<dbReference type="AlphaFoldDB" id="A0A8J3D6T1"/>
<feature type="signal peptide" evidence="1">
    <location>
        <begin position="1"/>
        <end position="30"/>
    </location>
</feature>
<dbReference type="InterPro" id="IPR029058">
    <property type="entry name" value="AB_hydrolase_fold"/>
</dbReference>
<evidence type="ECO:0000256" key="1">
    <source>
        <dbReference type="SAM" id="SignalP"/>
    </source>
</evidence>
<dbReference type="InterPro" id="IPR053145">
    <property type="entry name" value="AB_hydrolase_Est10"/>
</dbReference>
<dbReference type="EMBL" id="BMXF01000004">
    <property type="protein sequence ID" value="GHB82285.1"/>
    <property type="molecule type" value="Genomic_DNA"/>
</dbReference>
<keyword evidence="1" id="KW-0732">Signal</keyword>
<gene>
    <name evidence="3" type="ORF">GCM10007390_41750</name>
</gene>
<reference evidence="3 4" key="1">
    <citation type="journal article" date="2014" name="Int. J. Syst. Evol. Microbiol.">
        <title>Complete genome sequence of Corynebacterium casei LMG S-19264T (=DSM 44701T), isolated from a smear-ripened cheese.</title>
        <authorList>
            <consortium name="US DOE Joint Genome Institute (JGI-PGF)"/>
            <person name="Walter F."/>
            <person name="Albersmeier A."/>
            <person name="Kalinowski J."/>
            <person name="Ruckert C."/>
        </authorList>
    </citation>
    <scope>NUCLEOTIDE SEQUENCE [LARGE SCALE GENOMIC DNA]</scope>
    <source>
        <strain evidence="3 4">KCTC 12866</strain>
    </source>
</reference>
<comment type="caution">
    <text evidence="3">The sequence shown here is derived from an EMBL/GenBank/DDBJ whole genome shotgun (WGS) entry which is preliminary data.</text>
</comment>
<evidence type="ECO:0000313" key="4">
    <source>
        <dbReference type="Proteomes" id="UP000598271"/>
    </source>
</evidence>
<dbReference type="PANTHER" id="PTHR43265:SF1">
    <property type="entry name" value="ESTERASE ESTD"/>
    <property type="match status" value="1"/>
</dbReference>
<keyword evidence="4" id="KW-1185">Reference proteome</keyword>
<feature type="domain" description="Xaa-Pro dipeptidyl-peptidase-like" evidence="2">
    <location>
        <begin position="156"/>
        <end position="431"/>
    </location>
</feature>
<accession>A0A8J3D6T1</accession>
<sequence>MSDRQGKFGMKLKTLKLVVCLLAAANIVSAQVPGRWEGTAEINGKPLLIAFNISAASAGSLSATMDVPAQGAKALPCDEVKVEGDSLFIFVKMIQGSYAGKFDAARSLTTGKLRQGSFNIPLDLKRSGNAVSLDRPQTPSPPFDYRSENVAYDSPDGKVHLAGTLTTPKGDGPFPAALLITGSSLQDRDETILGHKPFLVIADYLTRRGIAVLRVDDRNMGLSTGPTKATSADYAQDAMMSLNFLQKRKEINPKRVGMIGHSEGGLIAQIVNAERPEDVAFIISLAGPGEKIIDLMAQQNTANLKSMKVREPVAESYGTMMRAIMEAAATEKDSAALDRKITEAVNAWRSTVMPGVFTSLTGINNESTERQFVRTMARTLEDPWMNYFIRYDPAQNLAKINCPVLALNGGKDIQVIAKPNLLGWAEIKRNGNKDVTVKEMPGLNHLFQHCDKCTVNEYGELTETISPEVLKMMGDWLGEKIIKTR</sequence>
<dbReference type="SUPFAM" id="SSF53474">
    <property type="entry name" value="alpha/beta-Hydrolases"/>
    <property type="match status" value="1"/>
</dbReference>
<evidence type="ECO:0000259" key="2">
    <source>
        <dbReference type="Pfam" id="PF02129"/>
    </source>
</evidence>
<keyword evidence="3" id="KW-0378">Hydrolase</keyword>
<organism evidence="3 4">
    <name type="scientific">Persicitalea jodogahamensis</name>
    <dbReference type="NCBI Taxonomy" id="402147"/>
    <lineage>
        <taxon>Bacteria</taxon>
        <taxon>Pseudomonadati</taxon>
        <taxon>Bacteroidota</taxon>
        <taxon>Cytophagia</taxon>
        <taxon>Cytophagales</taxon>
        <taxon>Spirosomataceae</taxon>
        <taxon>Persicitalea</taxon>
    </lineage>
</organism>
<dbReference type="Proteomes" id="UP000598271">
    <property type="component" value="Unassembled WGS sequence"/>
</dbReference>
<name>A0A8J3D6T1_9BACT</name>
<dbReference type="PANTHER" id="PTHR43265">
    <property type="entry name" value="ESTERASE ESTD"/>
    <property type="match status" value="1"/>
</dbReference>
<proteinExistence type="predicted"/>
<feature type="chain" id="PRO_5035240513" evidence="1">
    <location>
        <begin position="31"/>
        <end position="485"/>
    </location>
</feature>
<dbReference type="Pfam" id="PF02129">
    <property type="entry name" value="Peptidase_S15"/>
    <property type="match status" value="1"/>
</dbReference>
<dbReference type="Gene3D" id="3.40.50.1820">
    <property type="entry name" value="alpha/beta hydrolase"/>
    <property type="match status" value="1"/>
</dbReference>
<dbReference type="GO" id="GO:0052689">
    <property type="term" value="F:carboxylic ester hydrolase activity"/>
    <property type="evidence" value="ECO:0007669"/>
    <property type="project" value="TreeGrafter"/>
</dbReference>
<protein>
    <submittedName>
        <fullName evidence="3">Alpha/beta hydrolase</fullName>
    </submittedName>
</protein>
<dbReference type="InterPro" id="IPR000383">
    <property type="entry name" value="Xaa-Pro-like_dom"/>
</dbReference>
<evidence type="ECO:0000313" key="3">
    <source>
        <dbReference type="EMBL" id="GHB82285.1"/>
    </source>
</evidence>